<proteinExistence type="predicted"/>
<dbReference type="Proteomes" id="UP001164776">
    <property type="component" value="Unassembled WGS sequence"/>
</dbReference>
<dbReference type="EMBL" id="MU629855">
    <property type="protein sequence ID" value="KAJ1254920.1"/>
    <property type="molecule type" value="Genomic_DNA"/>
</dbReference>
<comment type="caution">
    <text evidence="1">The sequence shown here is derived from an EMBL/GenBank/DDBJ whole genome shotgun (WGS) entry which is preliminary data.</text>
</comment>
<sequence>MHARRRLGAQQDSWLAMCCSSLSCFYGSSPPLNLLSSHRGCHRPTNAAHQPNPSRSRFCDVTLRSATHQQDSNVQWPPAPAPGCCCSSRSPPLCSWPYLPAAVSTRAGVPEPKAPPPGPVTVSDLARPSSISLCALLFGAAGAVGDDKAYIVGRPLFKVPPSSPCRGKSLRC</sequence>
<dbReference type="AlphaFoldDB" id="A0A9W8CE83"/>
<accession>A0A9W8CE83</accession>
<evidence type="ECO:0000313" key="2">
    <source>
        <dbReference type="Proteomes" id="UP001164776"/>
    </source>
</evidence>
<dbReference type="PROSITE" id="PS51257">
    <property type="entry name" value="PROKAR_LIPOPROTEIN"/>
    <property type="match status" value="1"/>
</dbReference>
<organism evidence="1 2">
    <name type="scientific">Paspalum vaginatum</name>
    <name type="common">seashore paspalum</name>
    <dbReference type="NCBI Taxonomy" id="158149"/>
    <lineage>
        <taxon>Eukaryota</taxon>
        <taxon>Viridiplantae</taxon>
        <taxon>Streptophyta</taxon>
        <taxon>Embryophyta</taxon>
        <taxon>Tracheophyta</taxon>
        <taxon>Spermatophyta</taxon>
        <taxon>Magnoliopsida</taxon>
        <taxon>Liliopsida</taxon>
        <taxon>Poales</taxon>
        <taxon>Poaceae</taxon>
        <taxon>PACMAD clade</taxon>
        <taxon>Panicoideae</taxon>
        <taxon>Andropogonodae</taxon>
        <taxon>Paspaleae</taxon>
        <taxon>Paspalinae</taxon>
        <taxon>Paspalum</taxon>
    </lineage>
</organism>
<evidence type="ECO:0000313" key="1">
    <source>
        <dbReference type="EMBL" id="KAJ1254920.1"/>
    </source>
</evidence>
<dbReference type="OrthoDB" id="696661at2759"/>
<name>A0A9W8CE83_9POAL</name>
<protein>
    <submittedName>
        <fullName evidence="1">Uncharacterized protein</fullName>
    </submittedName>
</protein>
<gene>
    <name evidence="1" type="ORF">BS78_K308000</name>
</gene>
<reference evidence="1 2" key="1">
    <citation type="submission" date="2022-10" db="EMBL/GenBank/DDBJ databases">
        <title>WGS assembly of Paspalum vaginatum 540-79.</title>
        <authorList>
            <person name="Sun G."/>
            <person name="Wase N."/>
            <person name="Shu S."/>
            <person name="Jenkins J."/>
            <person name="Zhou B."/>
            <person name="Torres-Rodriguez J."/>
            <person name="Chen C."/>
            <person name="Sandor L."/>
            <person name="Plott C."/>
            <person name="Yoshinga Y."/>
            <person name="Daum C."/>
            <person name="Qi P."/>
            <person name="Barry K."/>
            <person name="Lipzen A."/>
            <person name="Berry L."/>
            <person name="Pedersen C."/>
            <person name="Gottilla T."/>
            <person name="Foltz A."/>
            <person name="Yu H."/>
            <person name="O'Malley R."/>
            <person name="Zhang C."/>
            <person name="Devos K."/>
            <person name="Sigmon B."/>
            <person name="Yu B."/>
            <person name="Obata T."/>
            <person name="Schmutz J."/>
            <person name="Schnable J."/>
        </authorList>
    </citation>
    <scope>NUCLEOTIDE SEQUENCE [LARGE SCALE GENOMIC DNA]</scope>
    <source>
        <strain evidence="2">cv. 540-79</strain>
    </source>
</reference>
<keyword evidence="2" id="KW-1185">Reference proteome</keyword>